<keyword evidence="1" id="KW-1133">Transmembrane helix</keyword>
<dbReference type="AlphaFoldDB" id="A0A2S7UV32"/>
<evidence type="ECO:0000256" key="1">
    <source>
        <dbReference type="SAM" id="Phobius"/>
    </source>
</evidence>
<organism evidence="2 3">
    <name type="scientific">Psychrosphaera saromensis</name>
    <dbReference type="NCBI Taxonomy" id="716813"/>
    <lineage>
        <taxon>Bacteria</taxon>
        <taxon>Pseudomonadati</taxon>
        <taxon>Pseudomonadota</taxon>
        <taxon>Gammaproteobacteria</taxon>
        <taxon>Alteromonadales</taxon>
        <taxon>Pseudoalteromonadaceae</taxon>
        <taxon>Psychrosphaera</taxon>
    </lineage>
</organism>
<dbReference type="Proteomes" id="UP000239007">
    <property type="component" value="Unassembled WGS sequence"/>
</dbReference>
<proteinExistence type="predicted"/>
<name>A0A2S7UV32_9GAMM</name>
<keyword evidence="3" id="KW-1185">Reference proteome</keyword>
<feature type="transmembrane region" description="Helical" evidence="1">
    <location>
        <begin position="52"/>
        <end position="70"/>
    </location>
</feature>
<reference evidence="2 3" key="1">
    <citation type="submission" date="2016-12" db="EMBL/GenBank/DDBJ databases">
        <title>Diversity of luminous bacteria.</title>
        <authorList>
            <person name="Yoshizawa S."/>
            <person name="Kogure K."/>
        </authorList>
    </citation>
    <scope>NUCLEOTIDE SEQUENCE [LARGE SCALE GENOMIC DNA]</scope>
    <source>
        <strain evidence="2 3">SA4-48</strain>
    </source>
</reference>
<evidence type="ECO:0000313" key="3">
    <source>
        <dbReference type="Proteomes" id="UP000239007"/>
    </source>
</evidence>
<protein>
    <submittedName>
        <fullName evidence="2">Uncharacterized protein</fullName>
    </submittedName>
</protein>
<evidence type="ECO:0000313" key="2">
    <source>
        <dbReference type="EMBL" id="PQJ53372.1"/>
    </source>
</evidence>
<dbReference type="EMBL" id="MSCH01000003">
    <property type="protein sequence ID" value="PQJ53372.1"/>
    <property type="molecule type" value="Genomic_DNA"/>
</dbReference>
<keyword evidence="1" id="KW-0812">Transmembrane</keyword>
<gene>
    <name evidence="2" type="ORF">BTO11_06605</name>
</gene>
<comment type="caution">
    <text evidence="2">The sequence shown here is derived from an EMBL/GenBank/DDBJ whole genome shotgun (WGS) entry which is preliminary data.</text>
</comment>
<sequence length="97" mass="11465">MLLLLLLLLLLVSITKSLHQILFFIKFEAWMLRKDCMSGTTFQSVFVNKNNYLMKYWILLGSGALFYYKSRLPFWAVAKRYSSHQGRWDVINTGMFS</sequence>
<keyword evidence="1" id="KW-0472">Membrane</keyword>
<accession>A0A2S7UV32</accession>